<protein>
    <submittedName>
        <fullName evidence="1">Pti1</fullName>
    </submittedName>
</protein>
<dbReference type="AlphaFoldDB" id="A0A0A9AEG8"/>
<reference evidence="1" key="2">
    <citation type="journal article" date="2015" name="Data Brief">
        <title>Shoot transcriptome of the giant reed, Arundo donax.</title>
        <authorList>
            <person name="Barrero R.A."/>
            <person name="Guerrero F.D."/>
            <person name="Moolhuijzen P."/>
            <person name="Goolsby J.A."/>
            <person name="Tidwell J."/>
            <person name="Bellgard S.E."/>
            <person name="Bellgard M.I."/>
        </authorList>
    </citation>
    <scope>NUCLEOTIDE SEQUENCE</scope>
    <source>
        <tissue evidence="1">Shoot tissue taken approximately 20 cm above the soil surface</tissue>
    </source>
</reference>
<dbReference type="EMBL" id="GBRH01252403">
    <property type="protein sequence ID" value="JAD45492.1"/>
    <property type="molecule type" value="Transcribed_RNA"/>
</dbReference>
<evidence type="ECO:0000313" key="1">
    <source>
        <dbReference type="EMBL" id="JAD45492.1"/>
    </source>
</evidence>
<accession>A0A0A9AEG8</accession>
<organism evidence="1">
    <name type="scientific">Arundo donax</name>
    <name type="common">Giant reed</name>
    <name type="synonym">Donax arundinaceus</name>
    <dbReference type="NCBI Taxonomy" id="35708"/>
    <lineage>
        <taxon>Eukaryota</taxon>
        <taxon>Viridiplantae</taxon>
        <taxon>Streptophyta</taxon>
        <taxon>Embryophyta</taxon>
        <taxon>Tracheophyta</taxon>
        <taxon>Spermatophyta</taxon>
        <taxon>Magnoliopsida</taxon>
        <taxon>Liliopsida</taxon>
        <taxon>Poales</taxon>
        <taxon>Poaceae</taxon>
        <taxon>PACMAD clade</taxon>
        <taxon>Arundinoideae</taxon>
        <taxon>Arundineae</taxon>
        <taxon>Arundo</taxon>
    </lineage>
</organism>
<proteinExistence type="predicted"/>
<sequence>MYSTSQREGDTTAAEQAFLISDSTATLHEIQAGQHTWSHTR</sequence>
<name>A0A0A9AEG8_ARUDO</name>
<reference evidence="1" key="1">
    <citation type="submission" date="2014-09" db="EMBL/GenBank/DDBJ databases">
        <authorList>
            <person name="Magalhaes I.L.F."/>
            <person name="Oliveira U."/>
            <person name="Santos F.R."/>
            <person name="Vidigal T.H.D.A."/>
            <person name="Brescovit A.D."/>
            <person name="Santos A.J."/>
        </authorList>
    </citation>
    <scope>NUCLEOTIDE SEQUENCE</scope>
    <source>
        <tissue evidence="1">Shoot tissue taken approximately 20 cm above the soil surface</tissue>
    </source>
</reference>